<dbReference type="Gene3D" id="2.60.120.10">
    <property type="entry name" value="Jelly Rolls"/>
    <property type="match status" value="1"/>
</dbReference>
<evidence type="ECO:0000256" key="1">
    <source>
        <dbReference type="ARBA" id="ARBA00023015"/>
    </source>
</evidence>
<dbReference type="EMBL" id="CADCWN010000041">
    <property type="protein sequence ID" value="CAA9554338.1"/>
    <property type="molecule type" value="Genomic_DNA"/>
</dbReference>
<evidence type="ECO:0000256" key="2">
    <source>
        <dbReference type="ARBA" id="ARBA00023125"/>
    </source>
</evidence>
<dbReference type="InterPro" id="IPR014710">
    <property type="entry name" value="RmlC-like_jellyroll"/>
</dbReference>
<gene>
    <name evidence="5" type="ORF">AVDCRST_MAG18-561</name>
</gene>
<keyword evidence="1" id="KW-0805">Transcription regulation</keyword>
<dbReference type="InterPro" id="IPR050397">
    <property type="entry name" value="Env_Response_Regulators"/>
</dbReference>
<name>A0A6J4UNN7_9BACT</name>
<dbReference type="Gene3D" id="1.10.10.10">
    <property type="entry name" value="Winged helix-like DNA-binding domain superfamily/Winged helix DNA-binding domain"/>
    <property type="match status" value="1"/>
</dbReference>
<dbReference type="PROSITE" id="PS50042">
    <property type="entry name" value="CNMP_BINDING_3"/>
    <property type="match status" value="1"/>
</dbReference>
<evidence type="ECO:0000313" key="5">
    <source>
        <dbReference type="EMBL" id="CAA9554338.1"/>
    </source>
</evidence>
<dbReference type="InterPro" id="IPR000595">
    <property type="entry name" value="cNMP-bd_dom"/>
</dbReference>
<dbReference type="PANTHER" id="PTHR24567">
    <property type="entry name" value="CRP FAMILY TRANSCRIPTIONAL REGULATORY PROTEIN"/>
    <property type="match status" value="1"/>
</dbReference>
<evidence type="ECO:0000259" key="4">
    <source>
        <dbReference type="PROSITE" id="PS50042"/>
    </source>
</evidence>
<accession>A0A6J4UNN7</accession>
<dbReference type="PANTHER" id="PTHR24567:SF74">
    <property type="entry name" value="HTH-TYPE TRANSCRIPTIONAL REGULATOR ARCR"/>
    <property type="match status" value="1"/>
</dbReference>
<evidence type="ECO:0000256" key="3">
    <source>
        <dbReference type="ARBA" id="ARBA00023163"/>
    </source>
</evidence>
<dbReference type="AlphaFoldDB" id="A0A6J4UNN7"/>
<dbReference type="Pfam" id="PF00027">
    <property type="entry name" value="cNMP_binding"/>
    <property type="match status" value="1"/>
</dbReference>
<dbReference type="InterPro" id="IPR036388">
    <property type="entry name" value="WH-like_DNA-bd_sf"/>
</dbReference>
<dbReference type="GO" id="GO:0003700">
    <property type="term" value="F:DNA-binding transcription factor activity"/>
    <property type="evidence" value="ECO:0007669"/>
    <property type="project" value="TreeGrafter"/>
</dbReference>
<dbReference type="SMART" id="SM00100">
    <property type="entry name" value="cNMP"/>
    <property type="match status" value="1"/>
</dbReference>
<sequence length="241" mass="25752">MFTSPRAPQAADPQTSQLLAALPAEEYAALRPYLELVELPNGAPIYAPGETPRHVYFPLTGSGSVVVSMASGDMVEAGTIGREGLIGLAAFLGTDAGPLTTIAQVPGTFAQLPVAVFRDAAPGSHLHTLLLRFTQAFYVLAAQSAGCNRLHPIEGRCARWLLLTHDRAAGDSFRLTHEYLGYMLGVRRPSVTLAARILQREGLITYHRGDITILDRPGLEAAACECYAIIAAEYARLLGAP</sequence>
<dbReference type="CDD" id="cd00038">
    <property type="entry name" value="CAP_ED"/>
    <property type="match status" value="1"/>
</dbReference>
<dbReference type="GO" id="GO:0003677">
    <property type="term" value="F:DNA binding"/>
    <property type="evidence" value="ECO:0007669"/>
    <property type="project" value="UniProtKB-KW"/>
</dbReference>
<proteinExistence type="predicted"/>
<organism evidence="5">
    <name type="scientific">uncultured Thermomicrobiales bacterium</name>
    <dbReference type="NCBI Taxonomy" id="1645740"/>
    <lineage>
        <taxon>Bacteria</taxon>
        <taxon>Pseudomonadati</taxon>
        <taxon>Thermomicrobiota</taxon>
        <taxon>Thermomicrobia</taxon>
        <taxon>Thermomicrobiales</taxon>
        <taxon>environmental samples</taxon>
    </lineage>
</organism>
<dbReference type="SUPFAM" id="SSF46785">
    <property type="entry name" value="Winged helix' DNA-binding domain"/>
    <property type="match status" value="1"/>
</dbReference>
<protein>
    <submittedName>
        <fullName evidence="5">cAMP-binding proteins - catabolite gene activator and regulatory subunit of cAMP-dependent protein kinases</fullName>
    </submittedName>
</protein>
<dbReference type="InterPro" id="IPR012318">
    <property type="entry name" value="HTH_CRP"/>
</dbReference>
<dbReference type="InterPro" id="IPR036390">
    <property type="entry name" value="WH_DNA-bd_sf"/>
</dbReference>
<keyword evidence="2" id="KW-0238">DNA-binding</keyword>
<dbReference type="InterPro" id="IPR018490">
    <property type="entry name" value="cNMP-bd_dom_sf"/>
</dbReference>
<dbReference type="SUPFAM" id="SSF51206">
    <property type="entry name" value="cAMP-binding domain-like"/>
    <property type="match status" value="1"/>
</dbReference>
<reference evidence="5" key="1">
    <citation type="submission" date="2020-02" db="EMBL/GenBank/DDBJ databases">
        <authorList>
            <person name="Meier V. D."/>
        </authorList>
    </citation>
    <scope>NUCLEOTIDE SEQUENCE</scope>
    <source>
        <strain evidence="5">AVDCRST_MAG18</strain>
    </source>
</reference>
<dbReference type="GO" id="GO:0005829">
    <property type="term" value="C:cytosol"/>
    <property type="evidence" value="ECO:0007669"/>
    <property type="project" value="TreeGrafter"/>
</dbReference>
<dbReference type="Pfam" id="PF13545">
    <property type="entry name" value="HTH_Crp_2"/>
    <property type="match status" value="1"/>
</dbReference>
<keyword evidence="3" id="KW-0804">Transcription</keyword>
<feature type="domain" description="Cyclic nucleotide-binding" evidence="4">
    <location>
        <begin position="18"/>
        <end position="118"/>
    </location>
</feature>